<proteinExistence type="predicted"/>
<dbReference type="AlphaFoldDB" id="A0AAE0ZH59"/>
<reference evidence="2" key="1">
    <citation type="journal article" date="2023" name="G3 (Bethesda)">
        <title>A reference genome for the long-term kleptoplast-retaining sea slug Elysia crispata morphotype clarki.</title>
        <authorList>
            <person name="Eastman K.E."/>
            <person name="Pendleton A.L."/>
            <person name="Shaikh M.A."/>
            <person name="Suttiyut T."/>
            <person name="Ogas R."/>
            <person name="Tomko P."/>
            <person name="Gavelis G."/>
            <person name="Widhalm J.R."/>
            <person name="Wisecaver J.H."/>
        </authorList>
    </citation>
    <scope>NUCLEOTIDE SEQUENCE</scope>
    <source>
        <strain evidence="2">ECLA1</strain>
    </source>
</reference>
<name>A0AAE0ZH59_9GAST</name>
<dbReference type="Proteomes" id="UP001283361">
    <property type="component" value="Unassembled WGS sequence"/>
</dbReference>
<feature type="region of interest" description="Disordered" evidence="1">
    <location>
        <begin position="561"/>
        <end position="604"/>
    </location>
</feature>
<comment type="caution">
    <text evidence="2">The sequence shown here is derived from an EMBL/GenBank/DDBJ whole genome shotgun (WGS) entry which is preliminary data.</text>
</comment>
<dbReference type="EMBL" id="JAWDGP010003931">
    <property type="protein sequence ID" value="KAK3769388.1"/>
    <property type="molecule type" value="Genomic_DNA"/>
</dbReference>
<keyword evidence="3" id="KW-1185">Reference proteome</keyword>
<evidence type="ECO:0000313" key="2">
    <source>
        <dbReference type="EMBL" id="KAK3769388.1"/>
    </source>
</evidence>
<protein>
    <submittedName>
        <fullName evidence="2">Uncharacterized protein</fullName>
    </submittedName>
</protein>
<feature type="region of interest" description="Disordered" evidence="1">
    <location>
        <begin position="332"/>
        <end position="403"/>
    </location>
</feature>
<feature type="compositionally biased region" description="Polar residues" evidence="1">
    <location>
        <begin position="448"/>
        <end position="465"/>
    </location>
</feature>
<evidence type="ECO:0000256" key="1">
    <source>
        <dbReference type="SAM" id="MobiDB-lite"/>
    </source>
</evidence>
<organism evidence="2 3">
    <name type="scientific">Elysia crispata</name>
    <name type="common">lettuce slug</name>
    <dbReference type="NCBI Taxonomy" id="231223"/>
    <lineage>
        <taxon>Eukaryota</taxon>
        <taxon>Metazoa</taxon>
        <taxon>Spiralia</taxon>
        <taxon>Lophotrochozoa</taxon>
        <taxon>Mollusca</taxon>
        <taxon>Gastropoda</taxon>
        <taxon>Heterobranchia</taxon>
        <taxon>Euthyneura</taxon>
        <taxon>Panpulmonata</taxon>
        <taxon>Sacoglossa</taxon>
        <taxon>Placobranchoidea</taxon>
        <taxon>Plakobranchidae</taxon>
        <taxon>Elysia</taxon>
    </lineage>
</organism>
<sequence length="604" mass="66938">MFQAKVLEEIQALQKTTGVSEEKLNAQIYALAHWASLSQSTRRKSRSLVVTTSTGALATDHGHSEPDVTRIVHPGKDDGKNTAAMPFLSEKGVGTTPNNFVSAVNAPQTITPEFLEKHHSDDGHSCRKMKEPLLFSGIQMVKSNGRAEYSQYPTSETTHRGPDTVPTIQITPTADEASAESKTTFYTPANTSQESAKQALSLTAHGSNKDWVFPIYHDVNTNIPLAPVQTSCVLRASETGNKEGHNPYCAAQDQYSVTTNTDRFNRQTSSVADKEEDPFQNLLSFSDKNLTSSENRNSDTMVPCPTAVLKDMFEICRVVRALQDILLLKSDQRKPTHTSTSKEMGGVHEGNSRHIKETTMVPKKSSEMDSSSIKKFTDRSQIRNPRDYLRINPSSDKNPEHDQNSCFHCEAVKELVESLENTNFHNIQRFLFQATPNPPSDSKEIRANSLSAPSCEETSSLPKQGNTGGKQAPRSYADDSFEVPLLLSRRRAASESSALPECQPLLAEKDNIITENVFENSCHGREYYNRQNYSRSAVIDIQDNFDAEILNTPRALRSKLEREKPNGEEEDLIGCQSLPDSPKSCDSLGGYKDSSLTSLHESMV</sequence>
<feature type="compositionally biased region" description="Basic and acidic residues" evidence="1">
    <location>
        <begin position="375"/>
        <end position="389"/>
    </location>
</feature>
<accession>A0AAE0ZH59</accession>
<gene>
    <name evidence="2" type="ORF">RRG08_029017</name>
</gene>
<feature type="region of interest" description="Disordered" evidence="1">
    <location>
        <begin position="435"/>
        <end position="477"/>
    </location>
</feature>
<feature type="compositionally biased region" description="Polar residues" evidence="1">
    <location>
        <begin position="594"/>
        <end position="604"/>
    </location>
</feature>
<evidence type="ECO:0000313" key="3">
    <source>
        <dbReference type="Proteomes" id="UP001283361"/>
    </source>
</evidence>